<feature type="region of interest" description="Disordered" evidence="13">
    <location>
        <begin position="317"/>
        <end position="337"/>
    </location>
</feature>
<feature type="domain" description="TonB-dependent receptor plug" evidence="15">
    <location>
        <begin position="178"/>
        <end position="212"/>
    </location>
</feature>
<name>A0A7W7IS22_9CAUL</name>
<evidence type="ECO:0000256" key="6">
    <source>
        <dbReference type="ARBA" id="ARBA00023004"/>
    </source>
</evidence>
<evidence type="ECO:0000256" key="7">
    <source>
        <dbReference type="ARBA" id="ARBA00023065"/>
    </source>
</evidence>
<dbReference type="InterPro" id="IPR013610">
    <property type="entry name" value="ArdC_N"/>
</dbReference>
<evidence type="ECO:0000256" key="9">
    <source>
        <dbReference type="ARBA" id="ARBA00023136"/>
    </source>
</evidence>
<dbReference type="InterPro" id="IPR000531">
    <property type="entry name" value="Beta-barrel_TonB"/>
</dbReference>
<protein>
    <submittedName>
        <fullName evidence="17">Outer membrane receptor protein involved in Fe transport</fullName>
    </submittedName>
</protein>
<keyword evidence="5 11" id="KW-0812">Transmembrane</keyword>
<sequence>MSRPNEPSRPDLYTRITHQIVAQLEAGVRPWSQPWAASESVSRPLRHDGTPYRGVNVVLLWGEAAARGFQSSTWMTFRQALALGAHVRKGEKGSTVVYADQLVRIDDDDAGEETTRRIPFLKAYTVFNVEQIEGLPASSAPAPAPVLNLGQRIARAETFFAATGADVRHGGGCAFYMGRPGLNNLALLDIERVEVAKGPQGTLFGRNTIGGAIAVVSKKPSDQFDAYIDGQVSGMDDRIGGAVNLPINDRVMARIAAQYNDVEPQYWNDFKKEEVGSEQTVAARAQLKFLATDDLSFLVSADYGRLRSDGIQEKNSVKLPGNLTPGFNDPISQNAETTREVDTRGVSLRADWALDGMTLSSITSYRDDTWFVAADTDRTSLNLLREQNPQAFKQKSQEFRAVSTTDGPLTWLAGASYYDERAAEDMTITAEAGLLKLFNIPGAATLASSQTRSQRQTTESWAVFGEVNYALTERLRLTAGLRWTHDTIDQSVQTNALTAPFTLVLGQGIYQPTVGVVNREASFEKLTPRLALDYRLAKDVLIYASVTNGYKSGGFDAGKPSEKAYEPEEVWSYEGGLKSEWLDRRLRVNLSAYYYDYDNLLTRSTINNALVLLNGAVKNKGIESEITFRPTRSLTLTSALSFQKPEYGDYVVGGVNYSGNRLAGATEFTAFHAIDYTFDIKGFAVALRAEHQKVGKAYSQPSNSPAFTTGDSSVVNLRASVEDPSGRYEVAVFGKNVFDDEYYLVNQQLSAGLVHNFIQSPGGYWGLQFRARY</sequence>
<dbReference type="AlphaFoldDB" id="A0A7W7IS22"/>
<evidence type="ECO:0000259" key="14">
    <source>
        <dbReference type="Pfam" id="PF00593"/>
    </source>
</evidence>
<dbReference type="InterPro" id="IPR039426">
    <property type="entry name" value="TonB-dep_rcpt-like"/>
</dbReference>
<dbReference type="Pfam" id="PF00593">
    <property type="entry name" value="TonB_dep_Rec_b-barrel"/>
    <property type="match status" value="1"/>
</dbReference>
<keyword evidence="6" id="KW-0408">Iron</keyword>
<dbReference type="Gene3D" id="2.40.170.20">
    <property type="entry name" value="TonB-dependent receptor, beta-barrel domain"/>
    <property type="match status" value="1"/>
</dbReference>
<dbReference type="PANTHER" id="PTHR32552:SF81">
    <property type="entry name" value="TONB-DEPENDENT OUTER MEMBRANE RECEPTOR"/>
    <property type="match status" value="1"/>
</dbReference>
<organism evidence="17 18">
    <name type="scientific">Brevundimonas bullata</name>
    <dbReference type="NCBI Taxonomy" id="13160"/>
    <lineage>
        <taxon>Bacteria</taxon>
        <taxon>Pseudomonadati</taxon>
        <taxon>Pseudomonadota</taxon>
        <taxon>Alphaproteobacteria</taxon>
        <taxon>Caulobacterales</taxon>
        <taxon>Caulobacteraceae</taxon>
        <taxon>Brevundimonas</taxon>
    </lineage>
</organism>
<keyword evidence="4" id="KW-0410">Iron transport</keyword>
<keyword evidence="18" id="KW-1185">Reference proteome</keyword>
<evidence type="ECO:0000256" key="12">
    <source>
        <dbReference type="RuleBase" id="RU003357"/>
    </source>
</evidence>
<comment type="similarity">
    <text evidence="11 12">Belongs to the TonB-dependent receptor family.</text>
</comment>
<keyword evidence="8 12" id="KW-0798">TonB box</keyword>
<evidence type="ECO:0000256" key="11">
    <source>
        <dbReference type="PROSITE-ProRule" id="PRU01360"/>
    </source>
</evidence>
<dbReference type="PROSITE" id="PS52016">
    <property type="entry name" value="TONB_DEPENDENT_REC_3"/>
    <property type="match status" value="1"/>
</dbReference>
<gene>
    <name evidence="17" type="ORF">HNP32_003238</name>
</gene>
<accession>A0A7W7IS22</accession>
<evidence type="ECO:0000256" key="13">
    <source>
        <dbReference type="SAM" id="MobiDB-lite"/>
    </source>
</evidence>
<evidence type="ECO:0000259" key="15">
    <source>
        <dbReference type="Pfam" id="PF07715"/>
    </source>
</evidence>
<comment type="caution">
    <text evidence="17">The sequence shown here is derived from an EMBL/GenBank/DDBJ whole genome shotgun (WGS) entry which is preliminary data.</text>
</comment>
<feature type="domain" description="N-terminal" evidence="16">
    <location>
        <begin position="11"/>
        <end position="127"/>
    </location>
</feature>
<dbReference type="Proteomes" id="UP000539957">
    <property type="component" value="Unassembled WGS sequence"/>
</dbReference>
<dbReference type="PANTHER" id="PTHR32552">
    <property type="entry name" value="FERRICHROME IRON RECEPTOR-RELATED"/>
    <property type="match status" value="1"/>
</dbReference>
<evidence type="ECO:0000256" key="8">
    <source>
        <dbReference type="ARBA" id="ARBA00023077"/>
    </source>
</evidence>
<dbReference type="SUPFAM" id="SSF56935">
    <property type="entry name" value="Porins"/>
    <property type="match status" value="1"/>
</dbReference>
<dbReference type="GO" id="GO:0003697">
    <property type="term" value="F:single-stranded DNA binding"/>
    <property type="evidence" value="ECO:0007669"/>
    <property type="project" value="InterPro"/>
</dbReference>
<proteinExistence type="inferred from homology"/>
<evidence type="ECO:0000256" key="3">
    <source>
        <dbReference type="ARBA" id="ARBA00022452"/>
    </source>
</evidence>
<comment type="subcellular location">
    <subcellularLocation>
        <location evidence="1 11">Cell outer membrane</location>
        <topology evidence="1 11">Multi-pass membrane protein</topology>
    </subcellularLocation>
</comment>
<dbReference type="GO" id="GO:0006826">
    <property type="term" value="P:iron ion transport"/>
    <property type="evidence" value="ECO:0007669"/>
    <property type="project" value="UniProtKB-KW"/>
</dbReference>
<keyword evidence="3 11" id="KW-1134">Transmembrane beta strand</keyword>
<reference evidence="17 18" key="1">
    <citation type="submission" date="2020-08" db="EMBL/GenBank/DDBJ databases">
        <title>Functional genomics of gut bacteria from endangered species of beetles.</title>
        <authorList>
            <person name="Carlos-Shanley C."/>
        </authorList>
    </citation>
    <scope>NUCLEOTIDE SEQUENCE [LARGE SCALE GENOMIC DNA]</scope>
    <source>
        <strain evidence="17 18">S00123</strain>
    </source>
</reference>
<dbReference type="RefSeq" id="WP_184272813.1">
    <property type="nucleotide sequence ID" value="NZ_JACHKY010000006.1"/>
</dbReference>
<feature type="domain" description="TonB-dependent receptor-like beta-barrel" evidence="14">
    <location>
        <begin position="301"/>
        <end position="721"/>
    </location>
</feature>
<evidence type="ECO:0000256" key="1">
    <source>
        <dbReference type="ARBA" id="ARBA00004571"/>
    </source>
</evidence>
<dbReference type="EMBL" id="JACHKY010000006">
    <property type="protein sequence ID" value="MBB4799480.1"/>
    <property type="molecule type" value="Genomic_DNA"/>
</dbReference>
<evidence type="ECO:0000313" key="17">
    <source>
        <dbReference type="EMBL" id="MBB4799480.1"/>
    </source>
</evidence>
<dbReference type="InterPro" id="IPR012910">
    <property type="entry name" value="Plug_dom"/>
</dbReference>
<evidence type="ECO:0000256" key="5">
    <source>
        <dbReference type="ARBA" id="ARBA00022692"/>
    </source>
</evidence>
<evidence type="ECO:0000256" key="2">
    <source>
        <dbReference type="ARBA" id="ARBA00022448"/>
    </source>
</evidence>
<evidence type="ECO:0000313" key="18">
    <source>
        <dbReference type="Proteomes" id="UP000539957"/>
    </source>
</evidence>
<keyword evidence="17" id="KW-0675">Receptor</keyword>
<dbReference type="Pfam" id="PF07715">
    <property type="entry name" value="Plug"/>
    <property type="match status" value="1"/>
</dbReference>
<dbReference type="Pfam" id="PF08401">
    <property type="entry name" value="ArdcN"/>
    <property type="match status" value="1"/>
</dbReference>
<keyword evidence="7" id="KW-0406">Ion transport</keyword>
<evidence type="ECO:0000259" key="16">
    <source>
        <dbReference type="Pfam" id="PF08401"/>
    </source>
</evidence>
<evidence type="ECO:0000256" key="10">
    <source>
        <dbReference type="ARBA" id="ARBA00023237"/>
    </source>
</evidence>
<dbReference type="InterPro" id="IPR036942">
    <property type="entry name" value="Beta-barrel_TonB_sf"/>
</dbReference>
<keyword evidence="10 11" id="KW-0998">Cell outer membrane</keyword>
<keyword evidence="9 11" id="KW-0472">Membrane</keyword>
<keyword evidence="2 11" id="KW-0813">Transport</keyword>
<dbReference type="GO" id="GO:0009279">
    <property type="term" value="C:cell outer membrane"/>
    <property type="evidence" value="ECO:0007669"/>
    <property type="project" value="UniProtKB-SubCell"/>
</dbReference>
<evidence type="ECO:0000256" key="4">
    <source>
        <dbReference type="ARBA" id="ARBA00022496"/>
    </source>
</evidence>